<keyword evidence="3" id="KW-0812">Transmembrane</keyword>
<feature type="transmembrane region" description="Helical" evidence="3">
    <location>
        <begin position="261"/>
        <end position="281"/>
    </location>
</feature>
<evidence type="ECO:0000256" key="3">
    <source>
        <dbReference type="SAM" id="Phobius"/>
    </source>
</evidence>
<dbReference type="InterPro" id="IPR043130">
    <property type="entry name" value="CDP-OH_PTrfase_TM_dom"/>
</dbReference>
<accession>A0ABQ6FQW4</accession>
<dbReference type="Gene3D" id="1.20.120.1760">
    <property type="match status" value="1"/>
</dbReference>
<protein>
    <recommendedName>
        <fullName evidence="6">CDP-alcohol phosphatidyltransferase</fullName>
    </recommendedName>
</protein>
<dbReference type="EMBL" id="BSRI01000002">
    <property type="protein sequence ID" value="GLV56658.1"/>
    <property type="molecule type" value="Genomic_DNA"/>
</dbReference>
<keyword evidence="3" id="KW-0472">Membrane</keyword>
<dbReference type="Pfam" id="PF01066">
    <property type="entry name" value="CDP-OH_P_transf"/>
    <property type="match status" value="1"/>
</dbReference>
<proteinExistence type="inferred from homology"/>
<evidence type="ECO:0000313" key="4">
    <source>
        <dbReference type="EMBL" id="GLV56658.1"/>
    </source>
</evidence>
<feature type="transmembrane region" description="Helical" evidence="3">
    <location>
        <begin position="52"/>
        <end position="74"/>
    </location>
</feature>
<dbReference type="RefSeq" id="WP_338252140.1">
    <property type="nucleotide sequence ID" value="NZ_BSRI01000002.1"/>
</dbReference>
<name>A0ABQ6FQW4_9CHLR</name>
<evidence type="ECO:0000313" key="5">
    <source>
        <dbReference type="Proteomes" id="UP001344906"/>
    </source>
</evidence>
<comment type="similarity">
    <text evidence="2">Belongs to the CDP-alcohol phosphatidyltransferase class-I family.</text>
</comment>
<dbReference type="PROSITE" id="PS00379">
    <property type="entry name" value="CDP_ALCOHOL_P_TRANSF"/>
    <property type="match status" value="1"/>
</dbReference>
<sequence length="296" mass="32809">MQKGAEQTFVVELLTTLRDSRFSPRAWGRFFLHSWLMACQTARGHPSLRRSWLRITCLIGVLSLLILLANTLLLGIADTAYLLPVFAICIVWQQCDLFWHLGLNRSASDGQLLPHVGIANTLTWVRGLGTCYLLARLVGGLTMFPALTLVIFLSGIATDMLDGYLARYLRTQSRLGQIADGETDFCLYLTLTLIFLRDGMLPLWIGAIMLLRFLLPLLAALVSYLALAHPVRFGSTWWGKAAGLTQCLYFLYLLLPASLAIHIHFLAAPLLCIVIFLLIAAPAAQLIANIRPQASS</sequence>
<keyword evidence="1 2" id="KW-0808">Transferase</keyword>
<evidence type="ECO:0008006" key="6">
    <source>
        <dbReference type="Google" id="ProtNLM"/>
    </source>
</evidence>
<feature type="transmembrane region" description="Helical" evidence="3">
    <location>
        <begin position="237"/>
        <end position="255"/>
    </location>
</feature>
<evidence type="ECO:0000256" key="1">
    <source>
        <dbReference type="ARBA" id="ARBA00022679"/>
    </source>
</evidence>
<feature type="transmembrane region" description="Helical" evidence="3">
    <location>
        <begin position="203"/>
        <end position="225"/>
    </location>
</feature>
<gene>
    <name evidence="4" type="ORF">KDH_34970</name>
</gene>
<feature type="transmembrane region" description="Helical" evidence="3">
    <location>
        <begin position="133"/>
        <end position="157"/>
    </location>
</feature>
<keyword evidence="3" id="KW-1133">Transmembrane helix</keyword>
<dbReference type="InterPro" id="IPR048254">
    <property type="entry name" value="CDP_ALCOHOL_P_TRANSF_CS"/>
</dbReference>
<evidence type="ECO:0000256" key="2">
    <source>
        <dbReference type="RuleBase" id="RU003750"/>
    </source>
</evidence>
<keyword evidence="5" id="KW-1185">Reference proteome</keyword>
<dbReference type="Proteomes" id="UP001344906">
    <property type="component" value="Unassembled WGS sequence"/>
</dbReference>
<reference evidence="4 5" key="1">
    <citation type="submission" date="2023-02" db="EMBL/GenBank/DDBJ databases">
        <title>Dictyobacter halimunensis sp. nov., a new member of the class Ktedonobacteria from forest soil in a geothermal area.</title>
        <authorList>
            <person name="Rachmania M.K."/>
            <person name="Ningsih F."/>
            <person name="Sakai Y."/>
            <person name="Yabe S."/>
            <person name="Yokota A."/>
            <person name="Sjamsuridzal W."/>
        </authorList>
    </citation>
    <scope>NUCLEOTIDE SEQUENCE [LARGE SCALE GENOMIC DNA]</scope>
    <source>
        <strain evidence="4 5">S3.2.2.5</strain>
    </source>
</reference>
<comment type="caution">
    <text evidence="4">The sequence shown here is derived from an EMBL/GenBank/DDBJ whole genome shotgun (WGS) entry which is preliminary data.</text>
</comment>
<organism evidence="4 5">
    <name type="scientific">Dictyobacter halimunensis</name>
    <dbReference type="NCBI Taxonomy" id="3026934"/>
    <lineage>
        <taxon>Bacteria</taxon>
        <taxon>Bacillati</taxon>
        <taxon>Chloroflexota</taxon>
        <taxon>Ktedonobacteria</taxon>
        <taxon>Ktedonobacterales</taxon>
        <taxon>Dictyobacteraceae</taxon>
        <taxon>Dictyobacter</taxon>
    </lineage>
</organism>
<dbReference type="InterPro" id="IPR000462">
    <property type="entry name" value="CDP-OH_P_trans"/>
</dbReference>
<feature type="transmembrane region" description="Helical" evidence="3">
    <location>
        <begin position="80"/>
        <end position="99"/>
    </location>
</feature>